<sequence length="224" mass="23111">MTITDPATTAATRTWSEPEHLAPRGTVVLLAGRGETPEVYQRFGSRIAADAYRVIAVDDDPAAAATAAALLADPGLPGPRVLAGARPDAVLLAGLPVRPGPLGRAWGGSWETEIAARTACPNHRAVLARSARGGIAEALRTAPPIVRVSPGELGVPVLAVHGAADPISPAEEAVPALRELGAQVHLVADGLHDVLNDVQHRSVAATVILFLERLRAGADLVRPA</sequence>
<dbReference type="SUPFAM" id="SSF53474">
    <property type="entry name" value="alpha/beta-Hydrolases"/>
    <property type="match status" value="1"/>
</dbReference>
<dbReference type="Proteomes" id="UP000581206">
    <property type="component" value="Unassembled WGS sequence"/>
</dbReference>
<comment type="caution">
    <text evidence="1">The sequence shown here is derived from an EMBL/GenBank/DDBJ whole genome shotgun (WGS) entry which is preliminary data.</text>
</comment>
<reference evidence="1 2" key="1">
    <citation type="submission" date="2020-04" db="EMBL/GenBank/DDBJ databases">
        <title>MicrobeNet Type strains.</title>
        <authorList>
            <person name="Nicholson A.C."/>
        </authorList>
    </citation>
    <scope>NUCLEOTIDE SEQUENCE [LARGE SCALE GENOMIC DNA]</scope>
    <source>
        <strain evidence="1 2">ATCC BAA-788</strain>
    </source>
</reference>
<proteinExistence type="predicted"/>
<keyword evidence="2" id="KW-1185">Reference proteome</keyword>
<protein>
    <recommendedName>
        <fullName evidence="3">Lysophospholipase</fullName>
    </recommendedName>
</protein>
<evidence type="ECO:0008006" key="3">
    <source>
        <dbReference type="Google" id="ProtNLM"/>
    </source>
</evidence>
<dbReference type="RefSeq" id="WP_168628192.1">
    <property type="nucleotide sequence ID" value="NZ_BONL01000014.1"/>
</dbReference>
<dbReference type="AlphaFoldDB" id="A0A7X6QXG6"/>
<organism evidence="1 2">
    <name type="scientific">Cellulomonas denverensis</name>
    <dbReference type="NCBI Taxonomy" id="264297"/>
    <lineage>
        <taxon>Bacteria</taxon>
        <taxon>Bacillati</taxon>
        <taxon>Actinomycetota</taxon>
        <taxon>Actinomycetes</taxon>
        <taxon>Micrococcales</taxon>
        <taxon>Cellulomonadaceae</taxon>
        <taxon>Cellulomonas</taxon>
    </lineage>
</organism>
<gene>
    <name evidence="1" type="ORF">HGA03_00055</name>
</gene>
<evidence type="ECO:0000313" key="2">
    <source>
        <dbReference type="Proteomes" id="UP000581206"/>
    </source>
</evidence>
<name>A0A7X6QXG6_9CELL</name>
<dbReference type="Gene3D" id="3.40.50.1820">
    <property type="entry name" value="alpha/beta hydrolase"/>
    <property type="match status" value="1"/>
</dbReference>
<evidence type="ECO:0000313" key="1">
    <source>
        <dbReference type="EMBL" id="NKY21055.1"/>
    </source>
</evidence>
<dbReference type="EMBL" id="JAAXOX010000001">
    <property type="protein sequence ID" value="NKY21055.1"/>
    <property type="molecule type" value="Genomic_DNA"/>
</dbReference>
<dbReference type="InterPro" id="IPR029058">
    <property type="entry name" value="AB_hydrolase_fold"/>
</dbReference>
<accession>A0A7X6QXG6</accession>